<evidence type="ECO:0000313" key="7">
    <source>
        <dbReference type="EMBL" id="PIR03663.1"/>
    </source>
</evidence>
<dbReference type="InterPro" id="IPR051010">
    <property type="entry name" value="BCAA_transport"/>
</dbReference>
<evidence type="ECO:0000256" key="5">
    <source>
        <dbReference type="SAM" id="SignalP"/>
    </source>
</evidence>
<keyword evidence="2" id="KW-0813">Transport</keyword>
<dbReference type="Pfam" id="PF13458">
    <property type="entry name" value="Peripla_BP_6"/>
    <property type="match status" value="1"/>
</dbReference>
<dbReference type="CDD" id="cd19984">
    <property type="entry name" value="PBP1_ABC_ligand_binding-like"/>
    <property type="match status" value="1"/>
</dbReference>
<comment type="similarity">
    <text evidence="1">Belongs to the leucine-binding protein family.</text>
</comment>
<dbReference type="EMBL" id="PCWN01000011">
    <property type="protein sequence ID" value="PIR03663.1"/>
    <property type="molecule type" value="Genomic_DNA"/>
</dbReference>
<accession>A0A2H0N449</accession>
<evidence type="ECO:0000313" key="8">
    <source>
        <dbReference type="Proteomes" id="UP000229600"/>
    </source>
</evidence>
<comment type="caution">
    <text evidence="7">The sequence shown here is derived from an EMBL/GenBank/DDBJ whole genome shotgun (WGS) entry which is preliminary data.</text>
</comment>
<dbReference type="InterPro" id="IPR028081">
    <property type="entry name" value="Leu-bd"/>
</dbReference>
<feature type="chain" id="PRO_5013648262" description="Leucine-binding protein domain-containing protein" evidence="5">
    <location>
        <begin position="21"/>
        <end position="387"/>
    </location>
</feature>
<dbReference type="SUPFAM" id="SSF53822">
    <property type="entry name" value="Periplasmic binding protein-like I"/>
    <property type="match status" value="1"/>
</dbReference>
<sequence length="387" mass="41857">MKRIFMAFGTFALALVLVGAGCGKTQPDMQMQDENMMTDNGPIQVGFIGPLTGEAATYGEPGKNVIALAVEQVNASGGINGRDLQVIYEDGKCNGKDASNAMTKLATIDNVKAVLGGFCSGESLAAAPIANENKVLLFSSGSSSPDLSVQGGKYFFRDYPSDATQGKVLAEAAYKRGWRKVAVLQEQTDYAEALQETFSKKFNELGGSVIVEKFPSGSSDFRTQLTKVKDFGADALFLTIQTFKPAENILRQKNELGWNIPLIGSDILPGGDIVQNSPELIEGMLVAEYGVDMNNETLQKFIAAYQEKYGEEPPYLSYAQTEYDSVFILADALRAVGNDGEKLQEWFSHLTDWQGASGSVTFDENGDRVGGHRLEVMKDGKAVPVEE</sequence>
<evidence type="ECO:0000256" key="1">
    <source>
        <dbReference type="ARBA" id="ARBA00010062"/>
    </source>
</evidence>
<dbReference type="InterPro" id="IPR028082">
    <property type="entry name" value="Peripla_BP_I"/>
</dbReference>
<proteinExistence type="inferred from homology"/>
<dbReference type="Gene3D" id="3.40.50.2300">
    <property type="match status" value="2"/>
</dbReference>
<dbReference type="PROSITE" id="PS51257">
    <property type="entry name" value="PROKAR_LIPOPROTEIN"/>
    <property type="match status" value="1"/>
</dbReference>
<dbReference type="PRINTS" id="PR00337">
    <property type="entry name" value="LEUILEVALBP"/>
</dbReference>
<evidence type="ECO:0000256" key="3">
    <source>
        <dbReference type="ARBA" id="ARBA00022729"/>
    </source>
</evidence>
<evidence type="ECO:0000256" key="2">
    <source>
        <dbReference type="ARBA" id="ARBA00022448"/>
    </source>
</evidence>
<feature type="signal peptide" evidence="5">
    <location>
        <begin position="1"/>
        <end position="20"/>
    </location>
</feature>
<reference evidence="7 8" key="1">
    <citation type="submission" date="2017-09" db="EMBL/GenBank/DDBJ databases">
        <title>Depth-based differentiation of microbial function through sediment-hosted aquifers and enrichment of novel symbionts in the deep terrestrial subsurface.</title>
        <authorList>
            <person name="Probst A.J."/>
            <person name="Ladd B."/>
            <person name="Jarett J.K."/>
            <person name="Geller-Mcgrath D.E."/>
            <person name="Sieber C.M."/>
            <person name="Emerson J.B."/>
            <person name="Anantharaman K."/>
            <person name="Thomas B.C."/>
            <person name="Malmstrom R."/>
            <person name="Stieglmeier M."/>
            <person name="Klingl A."/>
            <person name="Woyke T."/>
            <person name="Ryan C.M."/>
            <person name="Banfield J.F."/>
        </authorList>
    </citation>
    <scope>NUCLEOTIDE SEQUENCE [LARGE SCALE GENOMIC DNA]</scope>
    <source>
        <strain evidence="7">CG11_big_fil_rev_8_21_14_0_20_39_34</strain>
    </source>
</reference>
<protein>
    <recommendedName>
        <fullName evidence="6">Leucine-binding protein domain-containing protein</fullName>
    </recommendedName>
</protein>
<dbReference type="Proteomes" id="UP000229600">
    <property type="component" value="Unassembled WGS sequence"/>
</dbReference>
<keyword evidence="3 5" id="KW-0732">Signal</keyword>
<dbReference type="PANTHER" id="PTHR30483:SF6">
    <property type="entry name" value="PERIPLASMIC BINDING PROTEIN OF ABC TRANSPORTER FOR NATURAL AMINO ACIDS"/>
    <property type="match status" value="1"/>
</dbReference>
<evidence type="ECO:0000259" key="6">
    <source>
        <dbReference type="Pfam" id="PF13458"/>
    </source>
</evidence>
<dbReference type="InterPro" id="IPR000709">
    <property type="entry name" value="Leu_Ile_Val-bd"/>
</dbReference>
<name>A0A2H0N449_9BACT</name>
<feature type="domain" description="Leucine-binding protein" evidence="6">
    <location>
        <begin position="42"/>
        <end position="373"/>
    </location>
</feature>
<dbReference type="PANTHER" id="PTHR30483">
    <property type="entry name" value="LEUCINE-SPECIFIC-BINDING PROTEIN"/>
    <property type="match status" value="1"/>
</dbReference>
<dbReference type="GO" id="GO:0006865">
    <property type="term" value="P:amino acid transport"/>
    <property type="evidence" value="ECO:0007669"/>
    <property type="project" value="UniProtKB-KW"/>
</dbReference>
<gene>
    <name evidence="7" type="ORF">COV59_05775</name>
</gene>
<keyword evidence="4" id="KW-0029">Amino-acid transport</keyword>
<dbReference type="AlphaFoldDB" id="A0A2H0N449"/>
<evidence type="ECO:0000256" key="4">
    <source>
        <dbReference type="ARBA" id="ARBA00022970"/>
    </source>
</evidence>
<organism evidence="7 8">
    <name type="scientific">Candidatus Magasanikbacteria bacterium CG11_big_fil_rev_8_21_14_0_20_39_34</name>
    <dbReference type="NCBI Taxonomy" id="1974653"/>
    <lineage>
        <taxon>Bacteria</taxon>
        <taxon>Candidatus Magasanikiibacteriota</taxon>
    </lineage>
</organism>